<name>A0ABN8QDL2_9CNID</name>
<comment type="caution">
    <text evidence="1">The sequence shown here is derived from an EMBL/GenBank/DDBJ whole genome shotgun (WGS) entry which is preliminary data.</text>
</comment>
<protein>
    <submittedName>
        <fullName evidence="1">Uncharacterized protein</fullName>
    </submittedName>
</protein>
<sequence length="131" mass="14248">MPNFAILKGESRHESSAKQQQAAMFVSDILEKLALSPPRSLSLVACSLTKNRDATNVCFVKLDEDQEDCNFVVPRDRDGCDSLKISADINVMLNKGCGSKEAPPFVTLAIIAAPPRERPFCSCGLSTLAFE</sequence>
<proteinExistence type="predicted"/>
<organism evidence="1 2">
    <name type="scientific">Porites evermanni</name>
    <dbReference type="NCBI Taxonomy" id="104178"/>
    <lineage>
        <taxon>Eukaryota</taxon>
        <taxon>Metazoa</taxon>
        <taxon>Cnidaria</taxon>
        <taxon>Anthozoa</taxon>
        <taxon>Hexacorallia</taxon>
        <taxon>Scleractinia</taxon>
        <taxon>Fungiina</taxon>
        <taxon>Poritidae</taxon>
        <taxon>Porites</taxon>
    </lineage>
</organism>
<gene>
    <name evidence="1" type="ORF">PEVE_00004268</name>
</gene>
<dbReference type="EMBL" id="CALNXI010001263">
    <property type="protein sequence ID" value="CAH3162422.1"/>
    <property type="molecule type" value="Genomic_DNA"/>
</dbReference>
<accession>A0ABN8QDL2</accession>
<evidence type="ECO:0000313" key="1">
    <source>
        <dbReference type="EMBL" id="CAH3162422.1"/>
    </source>
</evidence>
<dbReference type="Proteomes" id="UP001159427">
    <property type="component" value="Unassembled WGS sequence"/>
</dbReference>
<reference evidence="1 2" key="1">
    <citation type="submission" date="2022-05" db="EMBL/GenBank/DDBJ databases">
        <authorList>
            <consortium name="Genoscope - CEA"/>
            <person name="William W."/>
        </authorList>
    </citation>
    <scope>NUCLEOTIDE SEQUENCE [LARGE SCALE GENOMIC DNA]</scope>
</reference>
<evidence type="ECO:0000313" key="2">
    <source>
        <dbReference type="Proteomes" id="UP001159427"/>
    </source>
</evidence>
<keyword evidence="2" id="KW-1185">Reference proteome</keyword>